<dbReference type="Proteomes" id="UP001223978">
    <property type="component" value="Unassembled WGS sequence"/>
</dbReference>
<sequence length="119" mass="12715">MTSTLRRFPPYPIRGVRVLHQRMNCAPQFAAITVDFEPTAAAGFTFEVAAGLGVDYEPAEDLPGFFTAVAAGLQEQLRLTEGQLEIAAHVVLREARAPTPSGPMRGPSASRGISPPARP</sequence>
<comment type="caution">
    <text evidence="2">The sequence shown here is derived from an EMBL/GenBank/DDBJ whole genome shotgun (WGS) entry which is preliminary data.</text>
</comment>
<reference evidence="2 3" key="1">
    <citation type="submission" date="2023-05" db="EMBL/GenBank/DDBJ databases">
        <title>Draft genome sequence of Streptomyces sp. B-S-A6 isolated from a cave soil in Thailand.</title>
        <authorList>
            <person name="Chamroensaksri N."/>
            <person name="Muangham S."/>
        </authorList>
    </citation>
    <scope>NUCLEOTIDE SEQUENCE [LARGE SCALE GENOMIC DNA]</scope>
    <source>
        <strain evidence="2 3">B-S-A6</strain>
    </source>
</reference>
<evidence type="ECO:0000313" key="3">
    <source>
        <dbReference type="Proteomes" id="UP001223978"/>
    </source>
</evidence>
<proteinExistence type="predicted"/>
<feature type="region of interest" description="Disordered" evidence="1">
    <location>
        <begin position="95"/>
        <end position="119"/>
    </location>
</feature>
<accession>A0ABT6SAH3</accession>
<dbReference type="RefSeq" id="WP_282543128.1">
    <property type="nucleotide sequence ID" value="NZ_JASCIQ010000014.1"/>
</dbReference>
<gene>
    <name evidence="2" type="ORF">QIS96_15310</name>
</gene>
<keyword evidence="3" id="KW-1185">Reference proteome</keyword>
<evidence type="ECO:0000256" key="1">
    <source>
        <dbReference type="SAM" id="MobiDB-lite"/>
    </source>
</evidence>
<evidence type="ECO:0000313" key="2">
    <source>
        <dbReference type="EMBL" id="MDI3405182.1"/>
    </source>
</evidence>
<dbReference type="EMBL" id="JASCIQ010000014">
    <property type="protein sequence ID" value="MDI3405182.1"/>
    <property type="molecule type" value="Genomic_DNA"/>
</dbReference>
<name>A0ABT6SAH3_9ACTN</name>
<protein>
    <submittedName>
        <fullName evidence="2">Uncharacterized protein</fullName>
    </submittedName>
</protein>
<organism evidence="2 3">
    <name type="scientific">Streptomyces cavernicola</name>
    <dbReference type="NCBI Taxonomy" id="3043613"/>
    <lineage>
        <taxon>Bacteria</taxon>
        <taxon>Bacillati</taxon>
        <taxon>Actinomycetota</taxon>
        <taxon>Actinomycetes</taxon>
        <taxon>Kitasatosporales</taxon>
        <taxon>Streptomycetaceae</taxon>
        <taxon>Streptomyces</taxon>
    </lineage>
</organism>